<dbReference type="GO" id="GO:0061630">
    <property type="term" value="F:ubiquitin protein ligase activity"/>
    <property type="evidence" value="ECO:0007669"/>
    <property type="project" value="UniProtKB-EC"/>
</dbReference>
<keyword evidence="12 15" id="KW-0472">Membrane</keyword>
<organism evidence="17 18">
    <name type="scientific">Camellia sinensis var. sinensis</name>
    <name type="common">China tea</name>
    <dbReference type="NCBI Taxonomy" id="542762"/>
    <lineage>
        <taxon>Eukaryota</taxon>
        <taxon>Viridiplantae</taxon>
        <taxon>Streptophyta</taxon>
        <taxon>Embryophyta</taxon>
        <taxon>Tracheophyta</taxon>
        <taxon>Spermatophyta</taxon>
        <taxon>Magnoliopsida</taxon>
        <taxon>eudicotyledons</taxon>
        <taxon>Gunneridae</taxon>
        <taxon>Pentapetalae</taxon>
        <taxon>asterids</taxon>
        <taxon>Ericales</taxon>
        <taxon>Theaceae</taxon>
        <taxon>Camellia</taxon>
    </lineage>
</organism>
<evidence type="ECO:0000256" key="5">
    <source>
        <dbReference type="ARBA" id="ARBA00022679"/>
    </source>
</evidence>
<keyword evidence="6 15" id="KW-0812">Transmembrane</keyword>
<dbReference type="PROSITE" id="PS50089">
    <property type="entry name" value="ZF_RING_2"/>
    <property type="match status" value="1"/>
</dbReference>
<dbReference type="InterPro" id="IPR013083">
    <property type="entry name" value="Znf_RING/FYVE/PHD"/>
</dbReference>
<dbReference type="EC" id="2.3.2.27" evidence="4"/>
<dbReference type="GO" id="GO:0008270">
    <property type="term" value="F:zinc ion binding"/>
    <property type="evidence" value="ECO:0007669"/>
    <property type="project" value="UniProtKB-KW"/>
</dbReference>
<dbReference type="GO" id="GO:0016020">
    <property type="term" value="C:membrane"/>
    <property type="evidence" value="ECO:0007669"/>
    <property type="project" value="UniProtKB-SubCell"/>
</dbReference>
<evidence type="ECO:0000256" key="2">
    <source>
        <dbReference type="ARBA" id="ARBA00004167"/>
    </source>
</evidence>
<comment type="similarity">
    <text evidence="13">Belongs to the RING-type zinc finger family. ATL subfamily.</text>
</comment>
<evidence type="ECO:0000256" key="1">
    <source>
        <dbReference type="ARBA" id="ARBA00000900"/>
    </source>
</evidence>
<evidence type="ECO:0000256" key="11">
    <source>
        <dbReference type="ARBA" id="ARBA00022989"/>
    </source>
</evidence>
<dbReference type="SUPFAM" id="SSF57850">
    <property type="entry name" value="RING/U-box"/>
    <property type="match status" value="1"/>
</dbReference>
<evidence type="ECO:0000256" key="9">
    <source>
        <dbReference type="ARBA" id="ARBA00022786"/>
    </source>
</evidence>
<protein>
    <recommendedName>
        <fullName evidence="4">RING-type E3 ubiquitin transferase</fullName>
        <ecNumber evidence="4">2.3.2.27</ecNumber>
    </recommendedName>
</protein>
<keyword evidence="5" id="KW-0808">Transferase</keyword>
<sequence>MNSTTPESTDVPENPQSFGYGMGLSLGVLLLIIVITYASYSFTSMRLRAPSSSSSSTTTTTDNDSIAAATEQGLDEATLRNYPKLLYAEAKLHNRDSSTAYGCSICLGDYKNSDMLRLLPECGHLFHLRCIDPWLKFNPTCPICRSSPVPTPLVVTPMAVVVPIHDFNQD</sequence>
<evidence type="ECO:0000313" key="17">
    <source>
        <dbReference type="EMBL" id="THG21675.1"/>
    </source>
</evidence>
<keyword evidence="10" id="KW-0862">Zinc</keyword>
<evidence type="ECO:0000256" key="7">
    <source>
        <dbReference type="ARBA" id="ARBA00022723"/>
    </source>
</evidence>
<feature type="transmembrane region" description="Helical" evidence="15">
    <location>
        <begin position="20"/>
        <end position="40"/>
    </location>
</feature>
<dbReference type="InterPro" id="IPR001841">
    <property type="entry name" value="Znf_RING"/>
</dbReference>
<dbReference type="CDD" id="cd16461">
    <property type="entry name" value="RING-H2_EL5-like"/>
    <property type="match status" value="1"/>
</dbReference>
<evidence type="ECO:0000256" key="13">
    <source>
        <dbReference type="ARBA" id="ARBA00024209"/>
    </source>
</evidence>
<comment type="caution">
    <text evidence="17">The sequence shown here is derived from an EMBL/GenBank/DDBJ whole genome shotgun (WGS) entry which is preliminary data.</text>
</comment>
<evidence type="ECO:0000256" key="10">
    <source>
        <dbReference type="ARBA" id="ARBA00022833"/>
    </source>
</evidence>
<dbReference type="Gene3D" id="3.30.40.10">
    <property type="entry name" value="Zinc/RING finger domain, C3HC4 (zinc finger)"/>
    <property type="match status" value="1"/>
</dbReference>
<keyword evidence="11 15" id="KW-1133">Transmembrane helix</keyword>
<keyword evidence="8 14" id="KW-0863">Zinc-finger</keyword>
<evidence type="ECO:0000256" key="3">
    <source>
        <dbReference type="ARBA" id="ARBA00004906"/>
    </source>
</evidence>
<feature type="domain" description="RING-type" evidence="16">
    <location>
        <begin position="103"/>
        <end position="145"/>
    </location>
</feature>
<dbReference type="EMBL" id="SDRB02001292">
    <property type="protein sequence ID" value="THG21675.1"/>
    <property type="molecule type" value="Genomic_DNA"/>
</dbReference>
<dbReference type="AlphaFoldDB" id="A0A4S4EYI9"/>
<comment type="subcellular location">
    <subcellularLocation>
        <location evidence="2">Membrane</location>
        <topology evidence="2">Single-pass membrane protein</topology>
    </subcellularLocation>
</comment>
<evidence type="ECO:0000256" key="14">
    <source>
        <dbReference type="PROSITE-ProRule" id="PRU00175"/>
    </source>
</evidence>
<keyword evidence="9" id="KW-0833">Ubl conjugation pathway</keyword>
<name>A0A4S4EYI9_CAMSN</name>
<comment type="pathway">
    <text evidence="3">Protein modification; protein ubiquitination.</text>
</comment>
<dbReference type="Pfam" id="PF13639">
    <property type="entry name" value="zf-RING_2"/>
    <property type="match status" value="1"/>
</dbReference>
<keyword evidence="18" id="KW-1185">Reference proteome</keyword>
<evidence type="ECO:0000313" key="18">
    <source>
        <dbReference type="Proteomes" id="UP000306102"/>
    </source>
</evidence>
<dbReference type="SMART" id="SM00184">
    <property type="entry name" value="RING"/>
    <property type="match status" value="1"/>
</dbReference>
<evidence type="ECO:0000256" key="4">
    <source>
        <dbReference type="ARBA" id="ARBA00012483"/>
    </source>
</evidence>
<comment type="catalytic activity">
    <reaction evidence="1">
        <text>S-ubiquitinyl-[E2 ubiquitin-conjugating enzyme]-L-cysteine + [acceptor protein]-L-lysine = [E2 ubiquitin-conjugating enzyme]-L-cysteine + N(6)-ubiquitinyl-[acceptor protein]-L-lysine.</text>
        <dbReference type="EC" id="2.3.2.27"/>
    </reaction>
</comment>
<evidence type="ECO:0000256" key="8">
    <source>
        <dbReference type="ARBA" id="ARBA00022771"/>
    </source>
</evidence>
<reference evidence="17 18" key="1">
    <citation type="journal article" date="2018" name="Proc. Natl. Acad. Sci. U.S.A.">
        <title>Draft genome sequence of Camellia sinensis var. sinensis provides insights into the evolution of the tea genome and tea quality.</title>
        <authorList>
            <person name="Wei C."/>
            <person name="Yang H."/>
            <person name="Wang S."/>
            <person name="Zhao J."/>
            <person name="Liu C."/>
            <person name="Gao L."/>
            <person name="Xia E."/>
            <person name="Lu Y."/>
            <person name="Tai Y."/>
            <person name="She G."/>
            <person name="Sun J."/>
            <person name="Cao H."/>
            <person name="Tong W."/>
            <person name="Gao Q."/>
            <person name="Li Y."/>
            <person name="Deng W."/>
            <person name="Jiang X."/>
            <person name="Wang W."/>
            <person name="Chen Q."/>
            <person name="Zhang S."/>
            <person name="Li H."/>
            <person name="Wu J."/>
            <person name="Wang P."/>
            <person name="Li P."/>
            <person name="Shi C."/>
            <person name="Zheng F."/>
            <person name="Jian J."/>
            <person name="Huang B."/>
            <person name="Shan D."/>
            <person name="Shi M."/>
            <person name="Fang C."/>
            <person name="Yue Y."/>
            <person name="Li F."/>
            <person name="Li D."/>
            <person name="Wei S."/>
            <person name="Han B."/>
            <person name="Jiang C."/>
            <person name="Yin Y."/>
            <person name="Xia T."/>
            <person name="Zhang Z."/>
            <person name="Bennetzen J.L."/>
            <person name="Zhao S."/>
            <person name="Wan X."/>
        </authorList>
    </citation>
    <scope>NUCLEOTIDE SEQUENCE [LARGE SCALE GENOMIC DNA]</scope>
    <source>
        <strain evidence="18">cv. Shuchazao</strain>
        <tissue evidence="17">Leaf</tissue>
    </source>
</reference>
<dbReference type="FunFam" id="3.30.40.10:FF:000187">
    <property type="entry name" value="E3 ubiquitin-protein ligase ATL6"/>
    <property type="match status" value="1"/>
</dbReference>
<accession>A0A4S4EYI9</accession>
<dbReference type="PANTHER" id="PTHR46719">
    <property type="entry name" value="TRANSCRIPTION FACTOR C2H2 FAMILY-RELATED"/>
    <property type="match status" value="1"/>
</dbReference>
<evidence type="ECO:0000259" key="16">
    <source>
        <dbReference type="PROSITE" id="PS50089"/>
    </source>
</evidence>
<dbReference type="PANTHER" id="PTHR46719:SF7">
    <property type="entry name" value="RING-H2 FINGER PROTEIN ATL71-RELATED"/>
    <property type="match status" value="1"/>
</dbReference>
<dbReference type="Proteomes" id="UP000306102">
    <property type="component" value="Unassembled WGS sequence"/>
</dbReference>
<gene>
    <name evidence="17" type="ORF">TEA_000304</name>
</gene>
<dbReference type="InterPro" id="IPR045899">
    <property type="entry name" value="ATL71-like"/>
</dbReference>
<keyword evidence="7" id="KW-0479">Metal-binding</keyword>
<evidence type="ECO:0000256" key="15">
    <source>
        <dbReference type="SAM" id="Phobius"/>
    </source>
</evidence>
<proteinExistence type="inferred from homology"/>
<evidence type="ECO:0000256" key="6">
    <source>
        <dbReference type="ARBA" id="ARBA00022692"/>
    </source>
</evidence>
<dbReference type="SMR" id="A0A4S4EYI9"/>
<evidence type="ECO:0000256" key="12">
    <source>
        <dbReference type="ARBA" id="ARBA00023136"/>
    </source>
</evidence>